<feature type="compositionally biased region" description="Basic and acidic residues" evidence="1">
    <location>
        <begin position="46"/>
        <end position="58"/>
    </location>
</feature>
<accession>K9W2C5</accession>
<organism evidence="2 3">
    <name type="scientific">Crinalium epipsammum PCC 9333</name>
    <dbReference type="NCBI Taxonomy" id="1173022"/>
    <lineage>
        <taxon>Bacteria</taxon>
        <taxon>Bacillati</taxon>
        <taxon>Cyanobacteriota</taxon>
        <taxon>Cyanophyceae</taxon>
        <taxon>Gomontiellales</taxon>
        <taxon>Gomontiellaceae</taxon>
        <taxon>Crinalium</taxon>
    </lineage>
</organism>
<dbReference type="InterPro" id="IPR058097">
    <property type="entry name" value="PatX"/>
</dbReference>
<evidence type="ECO:0000313" key="3">
    <source>
        <dbReference type="Proteomes" id="UP000010472"/>
    </source>
</evidence>
<evidence type="ECO:0000313" key="2">
    <source>
        <dbReference type="EMBL" id="AFZ13959.1"/>
    </source>
</evidence>
<dbReference type="EMBL" id="CP003620">
    <property type="protein sequence ID" value="AFZ13959.1"/>
    <property type="molecule type" value="Genomic_DNA"/>
</dbReference>
<proteinExistence type="predicted"/>
<dbReference type="RefSeq" id="WP_015204067.1">
    <property type="nucleotide sequence ID" value="NC_019753.1"/>
</dbReference>
<feature type="region of interest" description="Disordered" evidence="1">
    <location>
        <begin position="33"/>
        <end position="58"/>
    </location>
</feature>
<dbReference type="HOGENOM" id="CLU_2750980_0_0_3"/>
<gene>
    <name evidence="2" type="ORF">Cri9333_3121</name>
</gene>
<evidence type="ECO:0000256" key="1">
    <source>
        <dbReference type="SAM" id="MobiDB-lite"/>
    </source>
</evidence>
<dbReference type="NCBIfam" id="NF047413">
    <property type="entry name" value="heterocyst_PatX"/>
    <property type="match status" value="1"/>
</dbReference>
<protein>
    <submittedName>
        <fullName evidence="2">Uncharacterized protein</fullName>
    </submittedName>
</protein>
<dbReference type="KEGG" id="cep:Cri9333_3121"/>
<reference evidence="2 3" key="1">
    <citation type="submission" date="2012-06" db="EMBL/GenBank/DDBJ databases">
        <title>Finished chromosome of genome of Crinalium epipsammum PCC 9333.</title>
        <authorList>
            <consortium name="US DOE Joint Genome Institute"/>
            <person name="Gugger M."/>
            <person name="Coursin T."/>
            <person name="Rippka R."/>
            <person name="Tandeau De Marsac N."/>
            <person name="Huntemann M."/>
            <person name="Wei C.-L."/>
            <person name="Han J."/>
            <person name="Detter J.C."/>
            <person name="Han C."/>
            <person name="Tapia R."/>
            <person name="Davenport K."/>
            <person name="Daligault H."/>
            <person name="Erkkila T."/>
            <person name="Gu W."/>
            <person name="Munk A.C.C."/>
            <person name="Teshima H."/>
            <person name="Xu Y."/>
            <person name="Chain P."/>
            <person name="Chen A."/>
            <person name="Krypides N."/>
            <person name="Mavromatis K."/>
            <person name="Markowitz V."/>
            <person name="Szeto E."/>
            <person name="Ivanova N."/>
            <person name="Mikhailova N."/>
            <person name="Ovchinnikova G."/>
            <person name="Pagani I."/>
            <person name="Pati A."/>
            <person name="Goodwin L."/>
            <person name="Peters L."/>
            <person name="Pitluck S."/>
            <person name="Woyke T."/>
            <person name="Kerfeld C."/>
        </authorList>
    </citation>
    <scope>NUCLEOTIDE SEQUENCE [LARGE SCALE GENOMIC DNA]</scope>
    <source>
        <strain evidence="2 3">PCC 9333</strain>
    </source>
</reference>
<keyword evidence="3" id="KW-1185">Reference proteome</keyword>
<dbReference type="Proteomes" id="UP000010472">
    <property type="component" value="Chromosome"/>
</dbReference>
<dbReference type="AlphaFoldDB" id="K9W2C5"/>
<sequence length="70" mass="7844">MPLEKFLVLCSLVAISVPAIHLDNQYSSTKLLPHNNDQNLSINAQRPRDQSPHRGTGRRELYQGVAIAHL</sequence>
<feature type="compositionally biased region" description="Polar residues" evidence="1">
    <location>
        <begin position="33"/>
        <end position="44"/>
    </location>
</feature>
<name>K9W2C5_9CYAN</name>